<accession>A0AA36NAY5</accession>
<protein>
    <submittedName>
        <fullName evidence="2">Uncharacterized protein</fullName>
    </submittedName>
</protein>
<keyword evidence="3" id="KW-1185">Reference proteome</keyword>
<gene>
    <name evidence="2" type="ORF">EVOR1521_LOCUS20072</name>
</gene>
<feature type="region of interest" description="Disordered" evidence="1">
    <location>
        <begin position="235"/>
        <end position="272"/>
    </location>
</feature>
<evidence type="ECO:0000313" key="2">
    <source>
        <dbReference type="EMBL" id="CAJ1395693.1"/>
    </source>
</evidence>
<dbReference type="EMBL" id="CAUJNA010003206">
    <property type="protein sequence ID" value="CAJ1395693.1"/>
    <property type="molecule type" value="Genomic_DNA"/>
</dbReference>
<dbReference type="Proteomes" id="UP001178507">
    <property type="component" value="Unassembled WGS sequence"/>
</dbReference>
<sequence>MGEKRKAEVEAPASSSRPRLSEEESLGPDLASLEGLRAIRALPDLCGGRALAAASRGWFWRVKDSLLGGIVSRLRGTQSVLRQRASRLELWEIEALLPQMETSVKDFCELWCQLRNRLEMELRTNCWRRLAQELAPGVAELELCQVETQSFTMPAVSVLPPPPHGPPPPPPATAAAPFQGPVTMPLLGNVTAAFPAVGPAAANATIPAGPLPTVNMPGTLPGPLLGAAVLPLNGAPMGLPPRAPRAPRRRGPRPRRWRPRRSPPRRSRSREW</sequence>
<organism evidence="2 3">
    <name type="scientific">Effrenium voratum</name>
    <dbReference type="NCBI Taxonomy" id="2562239"/>
    <lineage>
        <taxon>Eukaryota</taxon>
        <taxon>Sar</taxon>
        <taxon>Alveolata</taxon>
        <taxon>Dinophyceae</taxon>
        <taxon>Suessiales</taxon>
        <taxon>Symbiodiniaceae</taxon>
        <taxon>Effrenium</taxon>
    </lineage>
</organism>
<comment type="caution">
    <text evidence="2">The sequence shown here is derived from an EMBL/GenBank/DDBJ whole genome shotgun (WGS) entry which is preliminary data.</text>
</comment>
<reference evidence="2" key="1">
    <citation type="submission" date="2023-08" db="EMBL/GenBank/DDBJ databases">
        <authorList>
            <person name="Chen Y."/>
            <person name="Shah S."/>
            <person name="Dougan E. K."/>
            <person name="Thang M."/>
            <person name="Chan C."/>
        </authorList>
    </citation>
    <scope>NUCLEOTIDE SEQUENCE</scope>
</reference>
<dbReference type="AlphaFoldDB" id="A0AA36NAY5"/>
<name>A0AA36NAY5_9DINO</name>
<evidence type="ECO:0000313" key="3">
    <source>
        <dbReference type="Proteomes" id="UP001178507"/>
    </source>
</evidence>
<feature type="region of interest" description="Disordered" evidence="1">
    <location>
        <begin position="1"/>
        <end position="25"/>
    </location>
</feature>
<feature type="compositionally biased region" description="Basic residues" evidence="1">
    <location>
        <begin position="245"/>
        <end position="272"/>
    </location>
</feature>
<evidence type="ECO:0000256" key="1">
    <source>
        <dbReference type="SAM" id="MobiDB-lite"/>
    </source>
</evidence>
<proteinExistence type="predicted"/>